<dbReference type="PRINTS" id="PR00344">
    <property type="entry name" value="BCTRLSENSOR"/>
</dbReference>
<evidence type="ECO:0000259" key="9">
    <source>
        <dbReference type="PROSITE" id="PS50109"/>
    </source>
</evidence>
<keyword evidence="3 5" id="KW-0597">Phosphoprotein</keyword>
<feature type="domain" description="Response regulatory" evidence="10">
    <location>
        <begin position="494"/>
        <end position="609"/>
    </location>
</feature>
<dbReference type="InterPro" id="IPR036890">
    <property type="entry name" value="HATPase_C_sf"/>
</dbReference>
<sequence length="654" mass="71169">MQQAREVRTAVEAQFEEQYGAAALFRRYARVRIRDFILRQVMTVLGTIVVWYVAYPSAAMFCLVITLAGEALDLAVLRWALRQLDRGTAVQALLHPTAISAGLQSVTIATCVLTMQYAAHSINQATLLAMCYLMAASVNAGFIMTHHPLVAWAKLSVLAACVPLLLLGDIISHGGIDAHNLIHLLELAMLGYLVYVFIDFARRMWRKRLKNERAMLEKTAQQAVLNRNLLEAQSQAEQAAQAKSAFLATMSHEIRTPLNAIIGMSDLLGAKELDAEGRGHVDTIRTASCSLLGIINGVLDFSRLDADQMAFDPQPFCPADCISGAAQLLMPLAREKGLLLVLADDGSLPMRASADSGRLRQILVNLIGNAIKFSVDGEVKVASCAQQTDDGWRLRVRVTDEGIGVPPERAEAIFEVFQQADAATTRRFGGTGLGLPISRALARQMGGDIRLLPHDPDRPGASFEVEIALARAAAEVPARVRPVPVQGGISQPLRVLLADDNETNRLLIRQFLRDEPVTLYQAADGREAVDLARRLEPDVILMDMAMPEIDGLEATRRIRALDMPQPRIVALTANAFASDRAACDAAGMDDFLTKPIRKSVLVNALGEACRREKALSNRGDDAVSRAERAEGGDTWTSPRESGTTSGRSIRSSGR</sequence>
<dbReference type="InterPro" id="IPR004358">
    <property type="entry name" value="Sig_transdc_His_kin-like_C"/>
</dbReference>
<dbReference type="PANTHER" id="PTHR45339:SF1">
    <property type="entry name" value="HYBRID SIGNAL TRANSDUCTION HISTIDINE KINASE J"/>
    <property type="match status" value="1"/>
</dbReference>
<feature type="transmembrane region" description="Helical" evidence="8">
    <location>
        <begin position="182"/>
        <end position="201"/>
    </location>
</feature>
<dbReference type="RefSeq" id="WP_209361191.1">
    <property type="nucleotide sequence ID" value="NZ_JAGISH010000006.1"/>
</dbReference>
<feature type="compositionally biased region" description="Low complexity" evidence="7">
    <location>
        <begin position="641"/>
        <end position="654"/>
    </location>
</feature>
<evidence type="ECO:0000313" key="12">
    <source>
        <dbReference type="Proteomes" id="UP000675940"/>
    </source>
</evidence>
<dbReference type="SMART" id="SM00388">
    <property type="entry name" value="HisKA"/>
    <property type="match status" value="1"/>
</dbReference>
<dbReference type="SMART" id="SM00387">
    <property type="entry name" value="HATPase_c"/>
    <property type="match status" value="1"/>
</dbReference>
<dbReference type="PROSITE" id="PS50109">
    <property type="entry name" value="HIS_KIN"/>
    <property type="match status" value="1"/>
</dbReference>
<dbReference type="SMART" id="SM00448">
    <property type="entry name" value="REC"/>
    <property type="match status" value="1"/>
</dbReference>
<dbReference type="InterPro" id="IPR003594">
    <property type="entry name" value="HATPase_dom"/>
</dbReference>
<feature type="transmembrane region" description="Helical" evidence="8">
    <location>
        <begin position="58"/>
        <end position="81"/>
    </location>
</feature>
<dbReference type="CDD" id="cd16922">
    <property type="entry name" value="HATPase_EvgS-ArcB-TorS-like"/>
    <property type="match status" value="1"/>
</dbReference>
<feature type="transmembrane region" description="Helical" evidence="8">
    <location>
        <begin position="93"/>
        <end position="119"/>
    </location>
</feature>
<comment type="catalytic activity">
    <reaction evidence="1">
        <text>ATP + protein L-histidine = ADP + protein N-phospho-L-histidine.</text>
        <dbReference type="EC" id="2.7.13.3"/>
    </reaction>
</comment>
<dbReference type="SUPFAM" id="SSF55874">
    <property type="entry name" value="ATPase domain of HSP90 chaperone/DNA topoisomerase II/histidine kinase"/>
    <property type="match status" value="1"/>
</dbReference>
<feature type="modified residue" description="4-aspartylphosphate" evidence="5">
    <location>
        <position position="543"/>
    </location>
</feature>
<feature type="domain" description="Histidine kinase" evidence="9">
    <location>
        <begin position="249"/>
        <end position="471"/>
    </location>
</feature>
<dbReference type="Pfam" id="PF00512">
    <property type="entry name" value="HisKA"/>
    <property type="match status" value="1"/>
</dbReference>
<evidence type="ECO:0000313" key="11">
    <source>
        <dbReference type="EMBL" id="MBP0483252.1"/>
    </source>
</evidence>
<dbReference type="PANTHER" id="PTHR45339">
    <property type="entry name" value="HYBRID SIGNAL TRANSDUCTION HISTIDINE KINASE J"/>
    <property type="match status" value="1"/>
</dbReference>
<dbReference type="EMBL" id="JAGISH010000006">
    <property type="protein sequence ID" value="MBP0483252.1"/>
    <property type="molecule type" value="Genomic_DNA"/>
</dbReference>
<dbReference type="GO" id="GO:0000155">
    <property type="term" value="F:phosphorelay sensor kinase activity"/>
    <property type="evidence" value="ECO:0007669"/>
    <property type="project" value="InterPro"/>
</dbReference>
<evidence type="ECO:0000256" key="4">
    <source>
        <dbReference type="ARBA" id="ARBA00023012"/>
    </source>
</evidence>
<dbReference type="CDD" id="cd00082">
    <property type="entry name" value="HisKA"/>
    <property type="match status" value="1"/>
</dbReference>
<proteinExistence type="predicted"/>
<evidence type="ECO:0000256" key="7">
    <source>
        <dbReference type="SAM" id="MobiDB-lite"/>
    </source>
</evidence>
<evidence type="ECO:0000256" key="6">
    <source>
        <dbReference type="SAM" id="Coils"/>
    </source>
</evidence>
<keyword evidence="8" id="KW-0812">Transmembrane</keyword>
<dbReference type="EC" id="2.7.13.3" evidence="2"/>
<dbReference type="SUPFAM" id="SSF47384">
    <property type="entry name" value="Homodimeric domain of signal transducing histidine kinase"/>
    <property type="match status" value="1"/>
</dbReference>
<keyword evidence="6" id="KW-0175">Coiled coil</keyword>
<dbReference type="SUPFAM" id="SSF52172">
    <property type="entry name" value="CheY-like"/>
    <property type="match status" value="1"/>
</dbReference>
<keyword evidence="12" id="KW-1185">Reference proteome</keyword>
<gene>
    <name evidence="11" type="ORF">J5474_12215</name>
</gene>
<keyword evidence="8" id="KW-0472">Membrane</keyword>
<accession>A0A940MSK6</accession>
<evidence type="ECO:0000256" key="1">
    <source>
        <dbReference type="ARBA" id="ARBA00000085"/>
    </source>
</evidence>
<feature type="transmembrane region" description="Helical" evidence="8">
    <location>
        <begin position="125"/>
        <end position="143"/>
    </location>
</feature>
<evidence type="ECO:0000259" key="10">
    <source>
        <dbReference type="PROSITE" id="PS50110"/>
    </source>
</evidence>
<dbReference type="Gene3D" id="1.10.287.130">
    <property type="match status" value="1"/>
</dbReference>
<dbReference type="PROSITE" id="PS50110">
    <property type="entry name" value="RESPONSE_REGULATORY"/>
    <property type="match status" value="1"/>
</dbReference>
<dbReference type="InterPro" id="IPR003661">
    <property type="entry name" value="HisK_dim/P_dom"/>
</dbReference>
<dbReference type="CDD" id="cd17546">
    <property type="entry name" value="REC_hyHK_CKI1_RcsC-like"/>
    <property type="match status" value="1"/>
</dbReference>
<feature type="transmembrane region" description="Helical" evidence="8">
    <location>
        <begin position="155"/>
        <end position="176"/>
    </location>
</feature>
<evidence type="ECO:0000256" key="3">
    <source>
        <dbReference type="ARBA" id="ARBA00022553"/>
    </source>
</evidence>
<dbReference type="Pfam" id="PF00072">
    <property type="entry name" value="Response_reg"/>
    <property type="match status" value="1"/>
</dbReference>
<evidence type="ECO:0000256" key="8">
    <source>
        <dbReference type="SAM" id="Phobius"/>
    </source>
</evidence>
<evidence type="ECO:0000256" key="5">
    <source>
        <dbReference type="PROSITE-ProRule" id="PRU00169"/>
    </source>
</evidence>
<dbReference type="Pfam" id="PF02518">
    <property type="entry name" value="HATPase_c"/>
    <property type="match status" value="1"/>
</dbReference>
<dbReference type="InterPro" id="IPR005467">
    <property type="entry name" value="His_kinase_dom"/>
</dbReference>
<dbReference type="InterPro" id="IPR001789">
    <property type="entry name" value="Sig_transdc_resp-reg_receiver"/>
</dbReference>
<dbReference type="Proteomes" id="UP000675940">
    <property type="component" value="Unassembled WGS sequence"/>
</dbReference>
<keyword evidence="8" id="KW-1133">Transmembrane helix</keyword>
<name>A0A940MSK6_9RHOB</name>
<dbReference type="AlphaFoldDB" id="A0A940MSK6"/>
<feature type="region of interest" description="Disordered" evidence="7">
    <location>
        <begin position="616"/>
        <end position="654"/>
    </location>
</feature>
<dbReference type="InterPro" id="IPR036097">
    <property type="entry name" value="HisK_dim/P_sf"/>
</dbReference>
<feature type="coiled-coil region" evidence="6">
    <location>
        <begin position="206"/>
        <end position="233"/>
    </location>
</feature>
<dbReference type="Gene3D" id="3.30.565.10">
    <property type="entry name" value="Histidine kinase-like ATPase, C-terminal domain"/>
    <property type="match status" value="1"/>
</dbReference>
<dbReference type="Gene3D" id="3.40.50.2300">
    <property type="match status" value="1"/>
</dbReference>
<protein>
    <recommendedName>
        <fullName evidence="2">histidine kinase</fullName>
        <ecNumber evidence="2">2.7.13.3</ecNumber>
    </recommendedName>
</protein>
<feature type="transmembrane region" description="Helical" evidence="8">
    <location>
        <begin position="36"/>
        <end position="52"/>
    </location>
</feature>
<organism evidence="11 12">
    <name type="scientific">Sagittula salina</name>
    <dbReference type="NCBI Taxonomy" id="2820268"/>
    <lineage>
        <taxon>Bacteria</taxon>
        <taxon>Pseudomonadati</taxon>
        <taxon>Pseudomonadota</taxon>
        <taxon>Alphaproteobacteria</taxon>
        <taxon>Rhodobacterales</taxon>
        <taxon>Roseobacteraceae</taxon>
        <taxon>Sagittula</taxon>
    </lineage>
</organism>
<reference evidence="11" key="1">
    <citation type="submission" date="2021-03" db="EMBL/GenBank/DDBJ databases">
        <title>Sagittula salina sp. nov. strain M10.9X isolated from the marine waste.</title>
        <authorList>
            <person name="Satari L."/>
            <person name="Molina-Menor E."/>
            <person name="Vidal-Verdu A."/>
            <person name="Pascual J."/>
            <person name="Pereto J."/>
            <person name="Porcar M."/>
        </authorList>
    </citation>
    <scope>NUCLEOTIDE SEQUENCE</scope>
    <source>
        <strain evidence="11">M10.9X</strain>
    </source>
</reference>
<evidence type="ECO:0000256" key="2">
    <source>
        <dbReference type="ARBA" id="ARBA00012438"/>
    </source>
</evidence>
<dbReference type="InterPro" id="IPR011006">
    <property type="entry name" value="CheY-like_superfamily"/>
</dbReference>
<feature type="compositionally biased region" description="Basic and acidic residues" evidence="7">
    <location>
        <begin position="616"/>
        <end position="631"/>
    </location>
</feature>
<keyword evidence="4" id="KW-0902">Two-component regulatory system</keyword>
<comment type="caution">
    <text evidence="11">The sequence shown here is derived from an EMBL/GenBank/DDBJ whole genome shotgun (WGS) entry which is preliminary data.</text>
</comment>